<dbReference type="Proteomes" id="UP000536685">
    <property type="component" value="Unassembled WGS sequence"/>
</dbReference>
<organism evidence="5 6">
    <name type="scientific">Conyzicola lurida</name>
    <dbReference type="NCBI Taxonomy" id="1172621"/>
    <lineage>
        <taxon>Bacteria</taxon>
        <taxon>Bacillati</taxon>
        <taxon>Actinomycetota</taxon>
        <taxon>Actinomycetes</taxon>
        <taxon>Micrococcales</taxon>
        <taxon>Microbacteriaceae</taxon>
        <taxon>Conyzicola</taxon>
    </lineage>
</organism>
<evidence type="ECO:0000313" key="6">
    <source>
        <dbReference type="Proteomes" id="UP000536685"/>
    </source>
</evidence>
<keyword evidence="6" id="KW-1185">Reference proteome</keyword>
<feature type="domain" description="Htaa" evidence="3">
    <location>
        <begin position="43"/>
        <end position="201"/>
    </location>
</feature>
<name>A0A841AK75_9MICO</name>
<feature type="domain" description="Htaa" evidence="3">
    <location>
        <begin position="998"/>
        <end position="1146"/>
    </location>
</feature>
<dbReference type="InterPro" id="IPR032109">
    <property type="entry name" value="Big_3_5"/>
</dbReference>
<feature type="domain" description="Bacterial Ig-like" evidence="4">
    <location>
        <begin position="637"/>
        <end position="718"/>
    </location>
</feature>
<comment type="caution">
    <text evidence="5">The sequence shown here is derived from an EMBL/GenBank/DDBJ whole genome shotgun (WGS) entry which is preliminary data.</text>
</comment>
<sequence>MNTAVTSRLARWVAGVVAVALVFGGSLVAIAPASAAPSTITGGSLSWGVDAGYRSVFTTRAQAGGATLDAATDTFSFPAATSSTYDVATRTGTLTFTGNARIGYFAGAPIPGTTAGNYFYISNPVVTLAGDTGTVSGLTAGDSHSINPELPTAALAQRTVANLDLTGMTPVVSSDGSSITLTAVPATITEAGAATLANYGSASDAAATKRAVGSALDPVTITLAVVAPVVATATTTTLVAPATATVGTAVTLSATVAPTAAAGSIEFFDGTTSLGTVPVASGAASISAPFTVAGTSSVTAVFTPTDAAAYAASTSTAATTVVSAVAVPTVAVSKTTLSADGETITVTGSGFLPAGTATNGTRPPLAGKFAGAYVAFGKYADVWKPSAGAASSVRKNDSANTKWLVSAADVATIDPSGSGAGAVLNADGTFSVTMTVKPGFTGELETGNYGIYTYGGGGVVYAPFETYTPITFVEVPVPTVAVSKTSVSAAGETITVTGSGFLPAGTATNGTRPPLAGKFAGAYVAFGKYADVWKPSAGAASSVRKNDSANTKWLVSAADVATIDPSGSGAGAVLNADGTFSVTMTVKPGFTGALETGNYGIYTYGGGGVVYAPFETYTSITFVEVPAPVAVETTTVLTASPASVTAGQTTTLTATVAPVAAGTVAFSANGAALDTVTVVGGVATLTTGALAAGTTAFTAAFTPVDATLFTASSGSLSVVATPVVAPTVTGLAWGVKESFRNYILGPIAQGAITPTGATVDTNGLFTFPSKTGGSYDTTKGTGTSLYSGSVRFTGHNGALDITLSDPAVRITSATTGSLSVKVNGGAAIVFATLDLSGGVKTITEANLSFAGVPATLTAEGAIALGSYAAGDAVDPVSFGIDTTVTTPEQPAPTATTTTLTAAPATVVAGSTTTLTATVAPTAAGTVTFRSGSTILGSAPVASGKATVTTAALTVGTKSYSASFAPSSTAFAGSAGTVTVTVAPAPSLPVDPTVPVTAGLDWGVKKSFREYIVGPIANGAITPSGVTATATGYGFASKTGGSYDQATGKGTALYSGAVNFTGHNGALDLTFSNPSVRVTSSTAASLILTVNGGSPVTFATLDLGAATKTTTDSTIRYAASPAVLTAEGSEAFGGFYEAGEKLDAVTFVITPAAVPGPVEPTPPTVTATTTKLTASPATVVEASTATLTARVSPATAGTVTFRSGTEVLGTASVKSGKATVTTEELTAGVVRYTATFKPTSALFGGSTGSLALTVSAAPVPAEPEAPKGGLDWGIKQSFREYIVGPIANGSIDVDGATFTNGIVGFAPTTDGTFDGSTGTGVFAGSVHFTGHGGLLDITLADPVVRIDSATAGSLLVDVNGTERVSFATLDLSAATTTATDDAVSFTGIPATLTAEGAASFDGFYEAGTELDPVDVQLAVSSGTTPPDPTTPGEPEEPTAPEAPAVTATSLALTASPVTVNVGGSTVLSAHVTPAAAGAVSFAMGQTTLGSVAVSGTGAATLTVDNLPAGVQTFTAAFAPSDAKLFGASTATAAVSVVEKTVGAGSLTWGVKESFRSYVTGPIAKGAITTSGVGSSGGQFTFGQSAGGSYDFATGLGTSAYSGSVRFTGHAGLLDITLSNPVVRVDSATQGTLLVSVNGGASTPFATLDLASGSRSTPDNTVSYAGVPAALTSQGAAVFSLNGSGFYAVGSALDPVSFVIGAVSSPATPSPTTIAAFAAARTAAATPPATTGITIAEGVELVEGGEVTITATGFQPNETGILVVIYSTPTVLSTNATADASGTVTWTGRLPVGLTGQHTLTFQGSVNRGVEITIATAPAAAIVGCVVDDATITWGFKESFRSYISGSIANGEWTVADGATYEVPNFGWSAGTGGYDAETGEGSLAFAGSIAFTGHGGVLNTTVSNPQVRFIDADSAVLLLDISGTTQDGAVVDTKAVEFAGIDLAGVLENDGGAVTITAAPAALTDAGAAAFGTYPAGEALDPITIAFSTAADCAVAAEDEPVTTATAAPEDEAAAPVAATTDLGWIIWVVLALLVIAVIVLLVIVLRRKK</sequence>
<feature type="domain" description="Bacterial Ig-like" evidence="4">
    <location>
        <begin position="1451"/>
        <end position="1535"/>
    </location>
</feature>
<dbReference type="EMBL" id="JACHMJ010000001">
    <property type="protein sequence ID" value="MBB5842073.1"/>
    <property type="molecule type" value="Genomic_DNA"/>
</dbReference>
<proteinExistence type="predicted"/>
<evidence type="ECO:0000256" key="1">
    <source>
        <dbReference type="SAM" id="MobiDB-lite"/>
    </source>
</evidence>
<feature type="domain" description="Htaa" evidence="3">
    <location>
        <begin position="731"/>
        <end position="878"/>
    </location>
</feature>
<dbReference type="InterPro" id="IPR007331">
    <property type="entry name" value="Htaa"/>
</dbReference>
<evidence type="ECO:0000313" key="5">
    <source>
        <dbReference type="EMBL" id="MBB5842073.1"/>
    </source>
</evidence>
<keyword evidence="2" id="KW-0472">Membrane</keyword>
<dbReference type="Gene3D" id="2.60.40.10">
    <property type="entry name" value="Immunoglobulins"/>
    <property type="match status" value="5"/>
</dbReference>
<feature type="domain" description="Bacterial Ig-like" evidence="4">
    <location>
        <begin position="1171"/>
        <end position="1253"/>
    </location>
</feature>
<gene>
    <name evidence="5" type="ORF">HD599_000396</name>
</gene>
<feature type="domain" description="Bacterial Ig-like" evidence="4">
    <location>
        <begin position="899"/>
        <end position="982"/>
    </location>
</feature>
<evidence type="ECO:0000259" key="3">
    <source>
        <dbReference type="Pfam" id="PF04213"/>
    </source>
</evidence>
<feature type="domain" description="Htaa" evidence="3">
    <location>
        <begin position="1267"/>
        <end position="1414"/>
    </location>
</feature>
<keyword evidence="2" id="KW-1133">Transmembrane helix</keyword>
<dbReference type="Pfam" id="PF04213">
    <property type="entry name" value="HtaA"/>
    <property type="match status" value="6"/>
</dbReference>
<dbReference type="Pfam" id="PF16640">
    <property type="entry name" value="Big_3_5"/>
    <property type="match status" value="5"/>
</dbReference>
<protein>
    <submittedName>
        <fullName evidence="5">Uncharacterized protein</fullName>
    </submittedName>
</protein>
<dbReference type="GO" id="GO:0005975">
    <property type="term" value="P:carbohydrate metabolic process"/>
    <property type="evidence" value="ECO:0007669"/>
    <property type="project" value="UniProtKB-ARBA"/>
</dbReference>
<feature type="domain" description="Htaa" evidence="3">
    <location>
        <begin position="1543"/>
        <end position="1696"/>
    </location>
</feature>
<reference evidence="5 6" key="1">
    <citation type="submission" date="2020-08" db="EMBL/GenBank/DDBJ databases">
        <title>Sequencing the genomes of 1000 actinobacteria strains.</title>
        <authorList>
            <person name="Klenk H.-P."/>
        </authorList>
    </citation>
    <scope>NUCLEOTIDE SEQUENCE [LARGE SCALE GENOMIC DNA]</scope>
    <source>
        <strain evidence="5 6">DSM 105784</strain>
    </source>
</reference>
<keyword evidence="2" id="KW-0812">Transmembrane</keyword>
<dbReference type="Gene3D" id="2.60.40.230">
    <property type="entry name" value="Neocarzinostatin-like"/>
    <property type="match status" value="1"/>
</dbReference>
<evidence type="ECO:0000259" key="4">
    <source>
        <dbReference type="Pfam" id="PF16640"/>
    </source>
</evidence>
<dbReference type="RefSeq" id="WP_184233164.1">
    <property type="nucleotide sequence ID" value="NZ_JACHMJ010000001.1"/>
</dbReference>
<feature type="domain" description="Bacterial Ig-like" evidence="4">
    <location>
        <begin position="239"/>
        <end position="322"/>
    </location>
</feature>
<feature type="transmembrane region" description="Helical" evidence="2">
    <location>
        <begin position="2024"/>
        <end position="2045"/>
    </location>
</feature>
<dbReference type="InterPro" id="IPR013783">
    <property type="entry name" value="Ig-like_fold"/>
</dbReference>
<feature type="domain" description="Htaa" evidence="3">
    <location>
        <begin position="1828"/>
        <end position="1984"/>
    </location>
</feature>
<evidence type="ECO:0000256" key="2">
    <source>
        <dbReference type="SAM" id="Phobius"/>
    </source>
</evidence>
<accession>A0A841AK75</accession>
<feature type="region of interest" description="Disordered" evidence="1">
    <location>
        <begin position="1418"/>
        <end position="1440"/>
    </location>
</feature>